<dbReference type="EMBL" id="BARS01016844">
    <property type="protein sequence ID" value="GAF91364.1"/>
    <property type="molecule type" value="Genomic_DNA"/>
</dbReference>
<dbReference type="SUPFAM" id="SSF51126">
    <property type="entry name" value="Pectin lyase-like"/>
    <property type="match status" value="1"/>
</dbReference>
<comment type="caution">
    <text evidence="1">The sequence shown here is derived from an EMBL/GenBank/DDBJ whole genome shotgun (WGS) entry which is preliminary data.</text>
</comment>
<organism evidence="1">
    <name type="scientific">marine sediment metagenome</name>
    <dbReference type="NCBI Taxonomy" id="412755"/>
    <lineage>
        <taxon>unclassified sequences</taxon>
        <taxon>metagenomes</taxon>
        <taxon>ecological metagenomes</taxon>
    </lineage>
</organism>
<evidence type="ECO:0000313" key="1">
    <source>
        <dbReference type="EMBL" id="GAF91364.1"/>
    </source>
</evidence>
<accession>X0TDS0</accession>
<reference evidence="1" key="1">
    <citation type="journal article" date="2014" name="Front. Microbiol.">
        <title>High frequency of phylogenetically diverse reductive dehalogenase-homologous genes in deep subseafloor sedimentary metagenomes.</title>
        <authorList>
            <person name="Kawai M."/>
            <person name="Futagami T."/>
            <person name="Toyoda A."/>
            <person name="Takaki Y."/>
            <person name="Nishi S."/>
            <person name="Hori S."/>
            <person name="Arai W."/>
            <person name="Tsubouchi T."/>
            <person name="Morono Y."/>
            <person name="Uchiyama I."/>
            <person name="Ito T."/>
            <person name="Fujiyama A."/>
            <person name="Inagaki F."/>
            <person name="Takami H."/>
        </authorList>
    </citation>
    <scope>NUCLEOTIDE SEQUENCE</scope>
    <source>
        <strain evidence="1">Expedition CK06-06</strain>
    </source>
</reference>
<protein>
    <recommendedName>
        <fullName evidence="2">Pectate lyase superfamily protein domain-containing protein</fullName>
    </recommendedName>
</protein>
<dbReference type="InterPro" id="IPR011050">
    <property type="entry name" value="Pectin_lyase_fold/virulence"/>
</dbReference>
<name>X0TDS0_9ZZZZ</name>
<proteinExistence type="predicted"/>
<gene>
    <name evidence="1" type="ORF">S01H1_27632</name>
</gene>
<evidence type="ECO:0008006" key="2">
    <source>
        <dbReference type="Google" id="ProtNLM"/>
    </source>
</evidence>
<sequence>MTIGATTGQIGVEDLNYKYGAATIFDRVLRSDPTDTETINRIMPTDIRAFGTEANAWNDALAAAITAVGAEDAKLLVTVPQTLAANLTVPANVELEFVPGAAITVGAYTATFNGTIHAGLYEILVWTVGSGAININKNPYIYPQWFGALDDGTGEPATTAAFTECMNVNLTANQEKPTIALHPGTYLVKELTTTETDISIVGLFANATKELGTTTSCAILKSADGVSTIDVNNIHVENIYFDGAGAGLVGIEGINLTVI</sequence>
<dbReference type="AlphaFoldDB" id="X0TDS0"/>
<feature type="non-terminal residue" evidence="1">
    <location>
        <position position="259"/>
    </location>
</feature>